<dbReference type="HAMAP" id="MF_00741">
    <property type="entry name" value="AIRS"/>
    <property type="match status" value="1"/>
</dbReference>
<dbReference type="GO" id="GO:0004637">
    <property type="term" value="F:phosphoribosylamine-glycine ligase activity"/>
    <property type="evidence" value="ECO:0007669"/>
    <property type="project" value="UniProtKB-EC"/>
</dbReference>
<dbReference type="InterPro" id="IPR020559">
    <property type="entry name" value="PRibGlycinamide_synth_CS"/>
</dbReference>
<dbReference type="RefSeq" id="XP_025361746.1">
    <property type="nucleotide sequence ID" value="XM_025508294.1"/>
</dbReference>
<dbReference type="PROSITE" id="PS50975">
    <property type="entry name" value="ATP_GRASP"/>
    <property type="match status" value="1"/>
</dbReference>
<dbReference type="HAMAP" id="MF_00138">
    <property type="entry name" value="GARS"/>
    <property type="match status" value="1"/>
</dbReference>
<comment type="catalytic activity">
    <reaction evidence="14">
        <text>2-formamido-N(1)-(5-O-phospho-beta-D-ribosyl)acetamidine + ATP = 5-amino-1-(5-phospho-beta-D-ribosyl)imidazole + ADP + phosphate + H(+)</text>
        <dbReference type="Rhea" id="RHEA:23032"/>
        <dbReference type="ChEBI" id="CHEBI:15378"/>
        <dbReference type="ChEBI" id="CHEBI:30616"/>
        <dbReference type="ChEBI" id="CHEBI:43474"/>
        <dbReference type="ChEBI" id="CHEBI:137981"/>
        <dbReference type="ChEBI" id="CHEBI:147287"/>
        <dbReference type="ChEBI" id="CHEBI:456216"/>
        <dbReference type="EC" id="6.3.3.1"/>
    </reaction>
</comment>
<dbReference type="InterPro" id="IPR004733">
    <property type="entry name" value="PurM_cligase"/>
</dbReference>
<dbReference type="GO" id="GO:0006189">
    <property type="term" value="P:'de novo' IMP biosynthetic process"/>
    <property type="evidence" value="ECO:0007669"/>
    <property type="project" value="UniProtKB-UniPathway"/>
</dbReference>
<dbReference type="GeneID" id="37030117"/>
<keyword evidence="5" id="KW-0479">Metal-binding</keyword>
<accession>A0A316UQ87</accession>
<dbReference type="InterPro" id="IPR036921">
    <property type="entry name" value="PurM-like_N_sf"/>
</dbReference>
<dbReference type="STRING" id="1569628.A0A316UQ87"/>
<dbReference type="SUPFAM" id="SSF56059">
    <property type="entry name" value="Glutathione synthetase ATP-binding domain-like"/>
    <property type="match status" value="1"/>
</dbReference>
<dbReference type="PANTHER" id="PTHR10520">
    <property type="entry name" value="TRIFUNCTIONAL PURINE BIOSYNTHETIC PROTEIN ADENOSINE-3-RELATED"/>
    <property type="match status" value="1"/>
</dbReference>
<keyword evidence="9" id="KW-0464">Manganese</keyword>
<dbReference type="SMART" id="SM01210">
    <property type="entry name" value="GARS_C"/>
    <property type="match status" value="1"/>
</dbReference>
<dbReference type="InterPro" id="IPR020561">
    <property type="entry name" value="PRibGlycinamid_synth_ATP-grasp"/>
</dbReference>
<dbReference type="Pfam" id="PF02769">
    <property type="entry name" value="AIRS_C"/>
    <property type="match status" value="1"/>
</dbReference>
<protein>
    <submittedName>
        <fullName evidence="17">Putative bifunctional purine ade1</fullName>
    </submittedName>
</protein>
<comment type="similarity">
    <text evidence="3">In the N-terminal section; belongs to the GARS family.</text>
</comment>
<evidence type="ECO:0000256" key="11">
    <source>
        <dbReference type="ARBA" id="ARBA00029388"/>
    </source>
</evidence>
<dbReference type="InterPro" id="IPR000115">
    <property type="entry name" value="PRibGlycinamide_synth"/>
</dbReference>
<dbReference type="PANTHER" id="PTHR10520:SF12">
    <property type="entry name" value="TRIFUNCTIONAL PURINE BIOSYNTHETIC PROTEIN ADENOSINE-3"/>
    <property type="match status" value="1"/>
</dbReference>
<evidence type="ECO:0000256" key="10">
    <source>
        <dbReference type="ARBA" id="ARBA00023268"/>
    </source>
</evidence>
<name>A0A316UQ87_9BASI</name>
<evidence type="ECO:0000256" key="3">
    <source>
        <dbReference type="ARBA" id="ARBA00007423"/>
    </source>
</evidence>
<reference evidence="17 18" key="1">
    <citation type="journal article" date="2018" name="Mol. Biol. Evol.">
        <title>Broad Genomic Sampling Reveals a Smut Pathogenic Ancestry of the Fungal Clade Ustilaginomycotina.</title>
        <authorList>
            <person name="Kijpornyongpan T."/>
            <person name="Mondo S.J."/>
            <person name="Barry K."/>
            <person name="Sandor L."/>
            <person name="Lee J."/>
            <person name="Lipzen A."/>
            <person name="Pangilinan J."/>
            <person name="LaButti K."/>
            <person name="Hainaut M."/>
            <person name="Henrissat B."/>
            <person name="Grigoriev I.V."/>
            <person name="Spatafora J.W."/>
            <person name="Aime M.C."/>
        </authorList>
    </citation>
    <scope>NUCLEOTIDE SEQUENCE [LARGE SCALE GENOMIC DNA]</scope>
    <source>
        <strain evidence="17 18">MCA 5214</strain>
    </source>
</reference>
<keyword evidence="7" id="KW-0658">Purine biosynthesis</keyword>
<evidence type="ECO:0000313" key="18">
    <source>
        <dbReference type="Proteomes" id="UP000245884"/>
    </source>
</evidence>
<dbReference type="GO" id="GO:0046872">
    <property type="term" value="F:metal ion binding"/>
    <property type="evidence" value="ECO:0007669"/>
    <property type="project" value="UniProtKB-KW"/>
</dbReference>
<feature type="domain" description="ATP-grasp" evidence="16">
    <location>
        <begin position="125"/>
        <end position="337"/>
    </location>
</feature>
<dbReference type="SUPFAM" id="SSF52440">
    <property type="entry name" value="PreATP-grasp domain"/>
    <property type="match status" value="1"/>
</dbReference>
<sequence length="812" mass="85120">MASLSPPQEPLRILLLGAGGREHAIAHHLLKDSRVEKLYVAPGNGGTAILDPKRCQNVADVPAGVNSDWKEIVAWSKEKGINLVVPGPEQPLVDGAEKAFRDVGIPVFGPSPYAAQMEGSKSFSKDFMAKYNIPTAAYQSFNASQIPAALEFIEKLGGAKEVVLKASGLAAGKGVILPESREEAEQTVRDILEKKIFGDAGSSLLIESRLTGPELSVLLFSDGYSSYSLPPCQDHKRIGEGDTGPNTGGMGAYCPAPEATPAVIEQIEREVVAPSIAGMRKEGFPFVGLLFIGLMVTPQGPKVLEYNVRFGDPETEAVLELLDDKTSLAEIMVACAERRLDSVKVGIKEGHSAVSVVLASGGYPGSYAKGKKISVGQVPEGVKVYHAGTALSKEGELVTAGGRVIAVAAAGPTLEGALAQAYKGVDAVDFEGKTVRRDIAHRALALAKQQASSLSAPAAGMTYASSGVSVSTGNALVEAIKPLAKATRRAGCDASLGGFGGVFDLKATGYKDPVLVSGTDGVGTKLKVAKDAGIHSGVGIDLVAMSVNDLIVQGAEPLYFLDYFSTSHLELPLATSVISGIAEGCKQAGCALVGGETAEMPGMYSDGEYDLAGFAVGAVERSGLLPRLDQIKAGDILVGLKSSGVHSNGFSLVRKIVEHAGLDLQSPCPWKSDAATVGADLLTPTRIYIKQLLPLLQPTDSTGIKALSHITGGGFTENVPRVLPPQLGCRIDLSAWPLPPVFSWLQAQGRVETKEMCRTFNCGVGMVLVVEAGRVDEVVQKLGQSGEDVVIMGKIEQGEGVRYENEGAWERK</sequence>
<dbReference type="SUPFAM" id="SSF55326">
    <property type="entry name" value="PurM N-terminal domain-like"/>
    <property type="match status" value="1"/>
</dbReference>
<dbReference type="SUPFAM" id="SSF56042">
    <property type="entry name" value="PurM C-terminal domain-like"/>
    <property type="match status" value="1"/>
</dbReference>
<dbReference type="Pfam" id="PF01071">
    <property type="entry name" value="GARS_A"/>
    <property type="match status" value="1"/>
</dbReference>
<evidence type="ECO:0000256" key="4">
    <source>
        <dbReference type="ARBA" id="ARBA00022598"/>
    </source>
</evidence>
<dbReference type="GO" id="GO:0005829">
    <property type="term" value="C:cytosol"/>
    <property type="evidence" value="ECO:0007669"/>
    <property type="project" value="TreeGrafter"/>
</dbReference>
<dbReference type="EMBL" id="KZ819669">
    <property type="protein sequence ID" value="PWN27134.1"/>
    <property type="molecule type" value="Genomic_DNA"/>
</dbReference>
<keyword evidence="8 15" id="KW-0067">ATP-binding</keyword>
<evidence type="ECO:0000256" key="13">
    <source>
        <dbReference type="ARBA" id="ARBA00047843"/>
    </source>
</evidence>
<evidence type="ECO:0000256" key="5">
    <source>
        <dbReference type="ARBA" id="ARBA00022723"/>
    </source>
</evidence>
<comment type="pathway">
    <text evidence="1">Purine metabolism; IMP biosynthesis via de novo pathway; 5-amino-1-(5-phospho-D-ribosyl)imidazole from N(2)-formyl-N(1)-(5-phospho-D-ribosyl)glycinamide: step 2/2.</text>
</comment>
<dbReference type="Gene3D" id="3.30.1490.20">
    <property type="entry name" value="ATP-grasp fold, A domain"/>
    <property type="match status" value="1"/>
</dbReference>
<dbReference type="InterPro" id="IPR013815">
    <property type="entry name" value="ATP_grasp_subdomain_1"/>
</dbReference>
<dbReference type="FunFam" id="3.90.600.10:FF:000001">
    <property type="entry name" value="Trifunctional purine biosynthetic protein adenosine-3"/>
    <property type="match status" value="1"/>
</dbReference>
<dbReference type="GO" id="GO:0004641">
    <property type="term" value="F:phosphoribosylformylglycinamidine cyclo-ligase activity"/>
    <property type="evidence" value="ECO:0007669"/>
    <property type="project" value="UniProtKB-EC"/>
</dbReference>
<dbReference type="InterPro" id="IPR010918">
    <property type="entry name" value="PurM-like_C_dom"/>
</dbReference>
<evidence type="ECO:0000256" key="8">
    <source>
        <dbReference type="ARBA" id="ARBA00022840"/>
    </source>
</evidence>
<dbReference type="CDD" id="cd02196">
    <property type="entry name" value="PurM"/>
    <property type="match status" value="1"/>
</dbReference>
<dbReference type="FunFam" id="3.30.1330.10:FF:000001">
    <property type="entry name" value="Phosphoribosylformylglycinamidine cyclo-ligase"/>
    <property type="match status" value="1"/>
</dbReference>
<dbReference type="PROSITE" id="PS00184">
    <property type="entry name" value="GARS"/>
    <property type="match status" value="1"/>
</dbReference>
<dbReference type="NCBIfam" id="TIGR00878">
    <property type="entry name" value="purM"/>
    <property type="match status" value="1"/>
</dbReference>
<dbReference type="Pfam" id="PF02843">
    <property type="entry name" value="GARS_C"/>
    <property type="match status" value="1"/>
</dbReference>
<dbReference type="GO" id="GO:0046084">
    <property type="term" value="P:adenine biosynthetic process"/>
    <property type="evidence" value="ECO:0007669"/>
    <property type="project" value="TreeGrafter"/>
</dbReference>
<dbReference type="Pfam" id="PF00586">
    <property type="entry name" value="AIRS"/>
    <property type="match status" value="1"/>
</dbReference>
<comment type="pathway">
    <text evidence="2">Purine metabolism; IMP biosynthesis via de novo pathway; N(1)-(5-phospho-D-ribosyl)glycinamide from 5-phospho-alpha-D-ribose 1-diphosphate: step 2/2.</text>
</comment>
<evidence type="ECO:0000256" key="6">
    <source>
        <dbReference type="ARBA" id="ARBA00022741"/>
    </source>
</evidence>
<keyword evidence="10" id="KW-0511">Multifunctional enzyme</keyword>
<dbReference type="Gene3D" id="3.90.650.10">
    <property type="entry name" value="PurM-like C-terminal domain"/>
    <property type="match status" value="1"/>
</dbReference>
<keyword evidence="18" id="KW-1185">Reference proteome</keyword>
<dbReference type="InterPro" id="IPR011054">
    <property type="entry name" value="Rudment_hybrid_motif"/>
</dbReference>
<proteinExistence type="inferred from homology"/>
<evidence type="ECO:0000256" key="12">
    <source>
        <dbReference type="ARBA" id="ARBA00029444"/>
    </source>
</evidence>
<organism evidence="17 18">
    <name type="scientific">Jaminaea rosea</name>
    <dbReference type="NCBI Taxonomy" id="1569628"/>
    <lineage>
        <taxon>Eukaryota</taxon>
        <taxon>Fungi</taxon>
        <taxon>Dikarya</taxon>
        <taxon>Basidiomycota</taxon>
        <taxon>Ustilaginomycotina</taxon>
        <taxon>Exobasidiomycetes</taxon>
        <taxon>Microstromatales</taxon>
        <taxon>Microstromatales incertae sedis</taxon>
        <taxon>Jaminaea</taxon>
    </lineage>
</organism>
<dbReference type="InterPro" id="IPR036676">
    <property type="entry name" value="PurM-like_C_sf"/>
</dbReference>
<dbReference type="InterPro" id="IPR037123">
    <property type="entry name" value="PRibGlycinamide_synth_C_sf"/>
</dbReference>
<dbReference type="InterPro" id="IPR016185">
    <property type="entry name" value="PreATP-grasp_dom_sf"/>
</dbReference>
<dbReference type="Gene3D" id="3.30.470.20">
    <property type="entry name" value="ATP-grasp fold, B domain"/>
    <property type="match status" value="1"/>
</dbReference>
<evidence type="ECO:0000256" key="9">
    <source>
        <dbReference type="ARBA" id="ARBA00023211"/>
    </source>
</evidence>
<keyword evidence="6 15" id="KW-0547">Nucleotide-binding</keyword>
<dbReference type="UniPathway" id="UPA00074">
    <property type="reaction ID" value="UER00125"/>
</dbReference>
<keyword evidence="4" id="KW-0436">Ligase</keyword>
<dbReference type="AlphaFoldDB" id="A0A316UQ87"/>
<comment type="function">
    <text evidence="11">Catalyzes the second and fifth step in the 'de novo' purine biosynthesis pathway; contains phosphoribosylamine--glycine ligase (GARS) and phosphoribosylformylglycinamidine cyclo-ligase (AIRS) activities.</text>
</comment>
<evidence type="ECO:0000256" key="2">
    <source>
        <dbReference type="ARBA" id="ARBA00005174"/>
    </source>
</evidence>
<dbReference type="Proteomes" id="UP000245884">
    <property type="component" value="Unassembled WGS sequence"/>
</dbReference>
<dbReference type="Gene3D" id="3.30.1330.10">
    <property type="entry name" value="PurM-like, N-terminal domain"/>
    <property type="match status" value="1"/>
</dbReference>
<dbReference type="Pfam" id="PF02844">
    <property type="entry name" value="GARS_N"/>
    <property type="match status" value="1"/>
</dbReference>
<dbReference type="InterPro" id="IPR020560">
    <property type="entry name" value="PRibGlycinamide_synth_C-dom"/>
</dbReference>
<dbReference type="SMART" id="SM01209">
    <property type="entry name" value="GARS_A"/>
    <property type="match status" value="1"/>
</dbReference>
<comment type="catalytic activity">
    <reaction evidence="13">
        <text>5-phospho-beta-D-ribosylamine + glycine + ATP = N(1)-(5-phospho-beta-D-ribosyl)glycinamide + ADP + phosphate + H(+)</text>
        <dbReference type="Rhea" id="RHEA:17453"/>
        <dbReference type="ChEBI" id="CHEBI:15378"/>
        <dbReference type="ChEBI" id="CHEBI:30616"/>
        <dbReference type="ChEBI" id="CHEBI:43474"/>
        <dbReference type="ChEBI" id="CHEBI:57305"/>
        <dbReference type="ChEBI" id="CHEBI:58681"/>
        <dbReference type="ChEBI" id="CHEBI:143788"/>
        <dbReference type="ChEBI" id="CHEBI:456216"/>
        <dbReference type="EC" id="6.3.4.13"/>
    </reaction>
</comment>
<evidence type="ECO:0000256" key="14">
    <source>
        <dbReference type="ARBA" id="ARBA00049057"/>
    </source>
</evidence>
<dbReference type="NCBIfam" id="TIGR00877">
    <property type="entry name" value="purD"/>
    <property type="match status" value="1"/>
</dbReference>
<dbReference type="InterPro" id="IPR016188">
    <property type="entry name" value="PurM-like_N"/>
</dbReference>
<comment type="similarity">
    <text evidence="12">In the C-terminal section; belongs to the AIR synthase family.</text>
</comment>
<evidence type="ECO:0000256" key="15">
    <source>
        <dbReference type="PROSITE-ProRule" id="PRU00409"/>
    </source>
</evidence>
<dbReference type="Gene3D" id="3.90.600.10">
    <property type="entry name" value="Phosphoribosylglycinamide synthetase, C-terminal domain"/>
    <property type="match status" value="1"/>
</dbReference>
<dbReference type="Gene3D" id="3.40.50.20">
    <property type="match status" value="1"/>
</dbReference>
<dbReference type="InterPro" id="IPR011761">
    <property type="entry name" value="ATP-grasp"/>
</dbReference>
<evidence type="ECO:0000313" key="17">
    <source>
        <dbReference type="EMBL" id="PWN27134.1"/>
    </source>
</evidence>
<dbReference type="OrthoDB" id="2018833at2759"/>
<dbReference type="FunFam" id="3.30.470.20:FF:000018">
    <property type="entry name" value="Trifunctional purine biosynthetic protein adenosine-3"/>
    <property type="match status" value="1"/>
</dbReference>
<gene>
    <name evidence="17" type="ORF">BDZ90DRAFT_260800</name>
</gene>
<evidence type="ECO:0000256" key="7">
    <source>
        <dbReference type="ARBA" id="ARBA00022755"/>
    </source>
</evidence>
<dbReference type="GO" id="GO:0005524">
    <property type="term" value="F:ATP binding"/>
    <property type="evidence" value="ECO:0007669"/>
    <property type="project" value="UniProtKB-UniRule"/>
</dbReference>
<dbReference type="SUPFAM" id="SSF51246">
    <property type="entry name" value="Rudiment single hybrid motif"/>
    <property type="match status" value="1"/>
</dbReference>
<evidence type="ECO:0000256" key="1">
    <source>
        <dbReference type="ARBA" id="ARBA00004686"/>
    </source>
</evidence>
<dbReference type="FunFam" id="3.90.650.10:FF:000019">
    <property type="entry name" value="Trifunctional purine biosynthetic protein adenosine-3"/>
    <property type="match status" value="1"/>
</dbReference>
<dbReference type="InterPro" id="IPR020562">
    <property type="entry name" value="PRibGlycinamide_synth_N"/>
</dbReference>
<evidence type="ECO:0000259" key="16">
    <source>
        <dbReference type="PROSITE" id="PS50975"/>
    </source>
</evidence>